<evidence type="ECO:0000256" key="1">
    <source>
        <dbReference type="ARBA" id="ARBA00022723"/>
    </source>
</evidence>
<accession>A0A9W9JMZ7</accession>
<evidence type="ECO:0000256" key="2">
    <source>
        <dbReference type="ARBA" id="ARBA00023015"/>
    </source>
</evidence>
<dbReference type="SMART" id="SM00066">
    <property type="entry name" value="GAL4"/>
    <property type="match status" value="1"/>
</dbReference>
<dbReference type="PANTHER" id="PTHR47431">
    <property type="entry name" value="ZN(II)2CYS6 TRANSCRIPTION FACTOR (EUROFUNG)-RELATED"/>
    <property type="match status" value="1"/>
</dbReference>
<dbReference type="Gene3D" id="4.10.240.10">
    <property type="entry name" value="Zn(2)-C6 fungal-type DNA-binding domain"/>
    <property type="match status" value="1"/>
</dbReference>
<reference evidence="8" key="1">
    <citation type="submission" date="2022-11" db="EMBL/GenBank/DDBJ databases">
        <authorList>
            <person name="Petersen C."/>
        </authorList>
    </citation>
    <scope>NUCLEOTIDE SEQUENCE</scope>
    <source>
        <strain evidence="8">IBT 16849</strain>
    </source>
</reference>
<keyword evidence="1" id="KW-0479">Metal-binding</keyword>
<dbReference type="AlphaFoldDB" id="A0A9W9JMZ7"/>
<dbReference type="GO" id="GO:0008270">
    <property type="term" value="F:zinc ion binding"/>
    <property type="evidence" value="ECO:0007669"/>
    <property type="project" value="InterPro"/>
</dbReference>
<dbReference type="PROSITE" id="PS50048">
    <property type="entry name" value="ZN2_CY6_FUNGAL_2"/>
    <property type="match status" value="1"/>
</dbReference>
<evidence type="ECO:0000256" key="3">
    <source>
        <dbReference type="ARBA" id="ARBA00023125"/>
    </source>
</evidence>
<keyword evidence="4" id="KW-0804">Transcription</keyword>
<dbReference type="CDD" id="cd00067">
    <property type="entry name" value="GAL4"/>
    <property type="match status" value="1"/>
</dbReference>
<dbReference type="SUPFAM" id="SSF57701">
    <property type="entry name" value="Zn2/Cys6 DNA-binding domain"/>
    <property type="match status" value="1"/>
</dbReference>
<feature type="domain" description="Zn(2)-C6 fungal-type" evidence="7">
    <location>
        <begin position="18"/>
        <end position="48"/>
    </location>
</feature>
<gene>
    <name evidence="8" type="ORF">N7472_004541</name>
</gene>
<evidence type="ECO:0000256" key="5">
    <source>
        <dbReference type="ARBA" id="ARBA00023242"/>
    </source>
</evidence>
<name>A0A9W9JMZ7_9EURO</name>
<evidence type="ECO:0000313" key="8">
    <source>
        <dbReference type="EMBL" id="KAJ5199337.1"/>
    </source>
</evidence>
<dbReference type="InterPro" id="IPR036864">
    <property type="entry name" value="Zn2-C6_fun-type_DNA-bd_sf"/>
</dbReference>
<dbReference type="InterPro" id="IPR007219">
    <property type="entry name" value="XnlR_reg_dom"/>
</dbReference>
<reference evidence="8" key="2">
    <citation type="journal article" date="2023" name="IMA Fungus">
        <title>Comparative genomic study of the Penicillium genus elucidates a diverse pangenome and 15 lateral gene transfer events.</title>
        <authorList>
            <person name="Petersen C."/>
            <person name="Sorensen T."/>
            <person name="Nielsen M.R."/>
            <person name="Sondergaard T.E."/>
            <person name="Sorensen J.L."/>
            <person name="Fitzpatrick D.A."/>
            <person name="Frisvad J.C."/>
            <person name="Nielsen K.L."/>
        </authorList>
    </citation>
    <scope>NUCLEOTIDE SEQUENCE</scope>
    <source>
        <strain evidence="8">IBT 16849</strain>
    </source>
</reference>
<dbReference type="PANTHER" id="PTHR47431:SF4">
    <property type="entry name" value="ZN(II)2CYS6 TRANSCRIPTION FACTOR (EUROFUNG)"/>
    <property type="match status" value="1"/>
</dbReference>
<dbReference type="Proteomes" id="UP001150879">
    <property type="component" value="Unassembled WGS sequence"/>
</dbReference>
<feature type="region of interest" description="Disordered" evidence="6">
    <location>
        <begin position="542"/>
        <end position="571"/>
    </location>
</feature>
<dbReference type="CDD" id="cd12148">
    <property type="entry name" value="fungal_TF_MHR"/>
    <property type="match status" value="1"/>
</dbReference>
<keyword evidence="9" id="KW-1185">Reference proteome</keyword>
<dbReference type="Pfam" id="PF04082">
    <property type="entry name" value="Fungal_trans"/>
    <property type="match status" value="1"/>
</dbReference>
<evidence type="ECO:0000313" key="9">
    <source>
        <dbReference type="Proteomes" id="UP001150879"/>
    </source>
</evidence>
<proteinExistence type="predicted"/>
<dbReference type="Pfam" id="PF00172">
    <property type="entry name" value="Zn_clus"/>
    <property type="match status" value="1"/>
</dbReference>
<comment type="caution">
    <text evidence="8">The sequence shown here is derived from an EMBL/GenBank/DDBJ whole genome shotgun (WGS) entry which is preliminary data.</text>
</comment>
<evidence type="ECO:0000256" key="4">
    <source>
        <dbReference type="ARBA" id="ARBA00023163"/>
    </source>
</evidence>
<dbReference type="OrthoDB" id="2399539at2759"/>
<evidence type="ECO:0000259" key="7">
    <source>
        <dbReference type="PROSITE" id="PS50048"/>
    </source>
</evidence>
<dbReference type="GO" id="GO:0006351">
    <property type="term" value="P:DNA-templated transcription"/>
    <property type="evidence" value="ECO:0007669"/>
    <property type="project" value="InterPro"/>
</dbReference>
<keyword evidence="2" id="KW-0805">Transcription regulation</keyword>
<protein>
    <submittedName>
        <fullName evidence="8">Transcription factor</fullName>
    </submittedName>
</protein>
<keyword evidence="5" id="KW-0539">Nucleus</keyword>
<dbReference type="EMBL" id="JAPQKP010000003">
    <property type="protein sequence ID" value="KAJ5199337.1"/>
    <property type="molecule type" value="Genomic_DNA"/>
</dbReference>
<keyword evidence="3" id="KW-0238">DNA-binding</keyword>
<dbReference type="GO" id="GO:0000981">
    <property type="term" value="F:DNA-binding transcription factor activity, RNA polymerase II-specific"/>
    <property type="evidence" value="ECO:0007669"/>
    <property type="project" value="InterPro"/>
</dbReference>
<organism evidence="8 9">
    <name type="scientific">Penicillium cf. griseofulvum</name>
    <dbReference type="NCBI Taxonomy" id="2972120"/>
    <lineage>
        <taxon>Eukaryota</taxon>
        <taxon>Fungi</taxon>
        <taxon>Dikarya</taxon>
        <taxon>Ascomycota</taxon>
        <taxon>Pezizomycotina</taxon>
        <taxon>Eurotiomycetes</taxon>
        <taxon>Eurotiomycetidae</taxon>
        <taxon>Eurotiales</taxon>
        <taxon>Aspergillaceae</taxon>
        <taxon>Penicillium</taxon>
    </lineage>
</organism>
<dbReference type="InterPro" id="IPR001138">
    <property type="entry name" value="Zn2Cys6_DnaBD"/>
</dbReference>
<dbReference type="GO" id="GO:0003677">
    <property type="term" value="F:DNA binding"/>
    <property type="evidence" value="ECO:0007669"/>
    <property type="project" value="UniProtKB-KW"/>
</dbReference>
<sequence length="614" mass="68546">MDSTTSPLYGKATRSSLACLPCRSRHVKCDGKQPSCSRCAELHQSCQYARSRRGGLSRVALEERRKKFATAENAVPMVGPSPQRSADDRIFPEVVVEELPDSFNQLQHLDTGDETSAMTSPPELQLDINDIQKDLLIDAYYTNFHKFHPFLLPRKHFTQLYQDPSRQPTFRPLIAVMRLIGHIYNARGWSIALEDHVKASFSQISPTDPAMVQCRLLYSIALFWYERKADSKSQMDSAIWLATECKLFDQEFASKHEANEPVLQECWRRTWWMLYIVDSYYAGTLGTMNFKTFNIESTVDLPCEEWEYESGDIPEPKTLDEFDSREFSLDDTVFSSFAYLIGAVRCAALAISTVPKAANRDDSVQMIQAADSALSGWLLLLPKTHKQVMGKAGEIDELMFQAHMLVHVATIGLHRPLSDLKFSRAEGISSCARKPPLDSPTPDLVNVHTIRVLRSAEAQIGLLALPAQRFHHTPFSTCMATEGTLALLAACTFRLVGTELTIARGQIRMTIGCLKALGEIWPRTARNVREIQTIANHVLGFGSKPTSDSGRTRSSDVPDLSGGEGQGSVGSEFEVSSNNMDILPSLAFIDDLCGWYGIGDLDPNISYDEMNIIE</sequence>
<evidence type="ECO:0000256" key="6">
    <source>
        <dbReference type="SAM" id="MobiDB-lite"/>
    </source>
</evidence>
<dbReference type="PROSITE" id="PS00463">
    <property type="entry name" value="ZN2_CY6_FUNGAL_1"/>
    <property type="match status" value="1"/>
</dbReference>